<dbReference type="EMBL" id="JAFVMF010000010">
    <property type="protein sequence ID" value="MBO1360194.1"/>
    <property type="molecule type" value="Genomic_DNA"/>
</dbReference>
<comment type="cofactor">
    <cofactor evidence="1">
        <name>Mg(2+)</name>
        <dbReference type="ChEBI" id="CHEBI:18420"/>
    </cofactor>
</comment>
<keyword evidence="2" id="KW-1277">Toxin-antitoxin system</keyword>
<organism evidence="9 10">
    <name type="scientific">Acetobacter sacchari</name>
    <dbReference type="NCBI Taxonomy" id="2661687"/>
    <lineage>
        <taxon>Bacteria</taxon>
        <taxon>Pseudomonadati</taxon>
        <taxon>Pseudomonadota</taxon>
        <taxon>Alphaproteobacteria</taxon>
        <taxon>Acetobacterales</taxon>
        <taxon>Acetobacteraceae</taxon>
        <taxon>Acetobacter</taxon>
    </lineage>
</organism>
<comment type="similarity">
    <text evidence="7">Belongs to the PINc/VapC protein family.</text>
</comment>
<proteinExistence type="inferred from homology"/>
<name>A0ABS3LWA9_9PROT</name>
<keyword evidence="4" id="KW-0479">Metal-binding</keyword>
<accession>A0ABS3LWA9</accession>
<evidence type="ECO:0000256" key="7">
    <source>
        <dbReference type="ARBA" id="ARBA00038093"/>
    </source>
</evidence>
<keyword evidence="5" id="KW-0378">Hydrolase</keyword>
<keyword evidence="10" id="KW-1185">Reference proteome</keyword>
<sequence length="129" mass="14282">MFDTNTVSDIIRGNETVLAHLETLDVGQCFISAITAGEIAFGLAKRPSATRLHRLTRSVMERLTVLAWDADVAERYGKLRAEQERRGHSLAPLDLMIAAHALARHLPLVTSDQAFGHVHGLALRNFRQS</sequence>
<dbReference type="PANTHER" id="PTHR33653">
    <property type="entry name" value="RIBONUCLEASE VAPC2"/>
    <property type="match status" value="1"/>
</dbReference>
<dbReference type="Proteomes" id="UP000664771">
    <property type="component" value="Unassembled WGS sequence"/>
</dbReference>
<evidence type="ECO:0000256" key="3">
    <source>
        <dbReference type="ARBA" id="ARBA00022722"/>
    </source>
</evidence>
<evidence type="ECO:0000313" key="10">
    <source>
        <dbReference type="Proteomes" id="UP000664771"/>
    </source>
</evidence>
<evidence type="ECO:0000313" key="9">
    <source>
        <dbReference type="EMBL" id="MBO1360194.1"/>
    </source>
</evidence>
<dbReference type="InterPro" id="IPR002716">
    <property type="entry name" value="PIN_dom"/>
</dbReference>
<evidence type="ECO:0000256" key="5">
    <source>
        <dbReference type="ARBA" id="ARBA00022801"/>
    </source>
</evidence>
<reference evidence="9 10" key="1">
    <citation type="submission" date="2021-03" db="EMBL/GenBank/DDBJ databases">
        <title>The complete genome sequence of Acetobacter sacchari TBRC 11175.</title>
        <authorList>
            <person name="Charoenyingcharoen P."/>
            <person name="Yukphan P."/>
        </authorList>
    </citation>
    <scope>NUCLEOTIDE SEQUENCE [LARGE SCALE GENOMIC DNA]</scope>
    <source>
        <strain evidence="9 10">TBRC 11175</strain>
    </source>
</reference>
<comment type="caution">
    <text evidence="9">The sequence shown here is derived from an EMBL/GenBank/DDBJ whole genome shotgun (WGS) entry which is preliminary data.</text>
</comment>
<protein>
    <submittedName>
        <fullName evidence="9">Type II toxin-antitoxin system VapC family toxin</fullName>
    </submittedName>
</protein>
<keyword evidence="6" id="KW-0460">Magnesium</keyword>
<dbReference type="SUPFAM" id="SSF88723">
    <property type="entry name" value="PIN domain-like"/>
    <property type="match status" value="1"/>
</dbReference>
<evidence type="ECO:0000256" key="2">
    <source>
        <dbReference type="ARBA" id="ARBA00022649"/>
    </source>
</evidence>
<gene>
    <name evidence="9" type="ORF">J2D73_10330</name>
</gene>
<dbReference type="InterPro" id="IPR050556">
    <property type="entry name" value="Type_II_TA_system_RNase"/>
</dbReference>
<dbReference type="Pfam" id="PF01850">
    <property type="entry name" value="PIN"/>
    <property type="match status" value="1"/>
</dbReference>
<dbReference type="InterPro" id="IPR029060">
    <property type="entry name" value="PIN-like_dom_sf"/>
</dbReference>
<dbReference type="PANTHER" id="PTHR33653:SF1">
    <property type="entry name" value="RIBONUCLEASE VAPC2"/>
    <property type="match status" value="1"/>
</dbReference>
<evidence type="ECO:0000256" key="1">
    <source>
        <dbReference type="ARBA" id="ARBA00001946"/>
    </source>
</evidence>
<evidence type="ECO:0000259" key="8">
    <source>
        <dbReference type="Pfam" id="PF01850"/>
    </source>
</evidence>
<dbReference type="CDD" id="cd18740">
    <property type="entry name" value="PIN_VapC4-5_FitB-like"/>
    <property type="match status" value="1"/>
</dbReference>
<feature type="domain" description="PIN" evidence="8">
    <location>
        <begin position="2"/>
        <end position="118"/>
    </location>
</feature>
<dbReference type="Gene3D" id="3.40.50.1010">
    <property type="entry name" value="5'-nuclease"/>
    <property type="match status" value="1"/>
</dbReference>
<keyword evidence="3" id="KW-0540">Nuclease</keyword>
<evidence type="ECO:0000256" key="6">
    <source>
        <dbReference type="ARBA" id="ARBA00022842"/>
    </source>
</evidence>
<evidence type="ECO:0000256" key="4">
    <source>
        <dbReference type="ARBA" id="ARBA00022723"/>
    </source>
</evidence>